<dbReference type="PANTHER" id="PTHR30524:SF0">
    <property type="entry name" value="ALTRONATE OXIDOREDUCTASE-RELATED"/>
    <property type="match status" value="1"/>
</dbReference>
<keyword evidence="1 6" id="KW-0560">Oxidoreductase</keyword>
<organism evidence="6 7">
    <name type="scientific">Intestinimonas butyriciproducens</name>
    <dbReference type="NCBI Taxonomy" id="1297617"/>
    <lineage>
        <taxon>Bacteria</taxon>
        <taxon>Bacillati</taxon>
        <taxon>Bacillota</taxon>
        <taxon>Clostridia</taxon>
        <taxon>Eubacteriales</taxon>
        <taxon>Intestinimonas</taxon>
    </lineage>
</organism>
<dbReference type="GO" id="GO:0008926">
    <property type="term" value="F:mannitol-1-phosphate 5-dehydrogenase activity"/>
    <property type="evidence" value="ECO:0007669"/>
    <property type="project" value="UniProtKB-EC"/>
</dbReference>
<dbReference type="Pfam" id="PF01232">
    <property type="entry name" value="Mannitol_dh"/>
    <property type="match status" value="1"/>
</dbReference>
<dbReference type="STRING" id="1297617.IB211_00297"/>
<sequence>MEQLTYTTLGEWKGYLLRQAPERVLQFGEGNFLRGFADHFIDVMNERAGFNGKAVVVPPASTGKAARINAQEGLYQLCLRGKYDGAVVNDRRIISCISRGLDVFTDWEELLRTARSPALRFVISNTTEAGIVYDGACRFDDRPPASFPAKLTRLLWERWQAGERGWVLLPCELIADNGSVLREYVLRHAEDWGLGEAFRRWLREENRFCSTLVDRIVTGYPKDWAEELHASNGYRDALLDTAEPFGLWVIEGDESLAEEFPAPQAGLPVKFVADHHPYKEQKVRILNGGHTAMVPAAFLAGHDIVRTCMEDPAVRAFLEGALFEEIIPTLSLPRTDCEAFARAVEERFSNPYIDHRLLDIALNSVSKWRARVLPSVNAFLAQNGRAPDRLTFSFAALAAFYTQAERCGHAYPVRDEPAVLDFFPQNSGLAPEALIAALAARTDFWGEDLRTLPGFVPAAGQALARIRADGMAAALADCR</sequence>
<dbReference type="InterPro" id="IPR013328">
    <property type="entry name" value="6PGD_dom2"/>
</dbReference>
<feature type="domain" description="Mannitol dehydrogenase C-terminal" evidence="5">
    <location>
        <begin position="276"/>
        <end position="466"/>
    </location>
</feature>
<dbReference type="EC" id="1.1.1.58" evidence="6"/>
<evidence type="ECO:0000313" key="6">
    <source>
        <dbReference type="EMBL" id="ALP92693.1"/>
    </source>
</evidence>
<dbReference type="GO" id="GO:0019592">
    <property type="term" value="P:mannitol catabolic process"/>
    <property type="evidence" value="ECO:0007669"/>
    <property type="project" value="TreeGrafter"/>
</dbReference>
<evidence type="ECO:0000313" key="7">
    <source>
        <dbReference type="Proteomes" id="UP000064844"/>
    </source>
</evidence>
<reference evidence="6 7" key="1">
    <citation type="journal article" date="2015" name="Nat. Commun.">
        <title>Production of butyrate from lysine and the Amadori product fructoselysine by a human gut commensal.</title>
        <authorList>
            <person name="Bui T.P."/>
            <person name="Ritari J."/>
            <person name="Boeren S."/>
            <person name="de Waard P."/>
            <person name="Plugge C.M."/>
            <person name="de Vos W.M."/>
        </authorList>
    </citation>
    <scope>NUCLEOTIDE SEQUENCE [LARGE SCALE GENOMIC DNA]</scope>
    <source>
        <strain evidence="6 7">AF211</strain>
    </source>
</reference>
<gene>
    <name evidence="6" type="ORF">IB211_00297</name>
</gene>
<dbReference type="InterPro" id="IPR013131">
    <property type="entry name" value="Mannitol_DH_N"/>
</dbReference>
<comment type="catalytic activity">
    <reaction evidence="3">
        <text>D-mannitol 1-phosphate + NAD(+) = beta-D-fructose 6-phosphate + NADH + H(+)</text>
        <dbReference type="Rhea" id="RHEA:19661"/>
        <dbReference type="ChEBI" id="CHEBI:15378"/>
        <dbReference type="ChEBI" id="CHEBI:57540"/>
        <dbReference type="ChEBI" id="CHEBI:57634"/>
        <dbReference type="ChEBI" id="CHEBI:57945"/>
        <dbReference type="ChEBI" id="CHEBI:61381"/>
        <dbReference type="EC" id="1.1.1.17"/>
    </reaction>
</comment>
<dbReference type="GO" id="GO:0019698">
    <property type="term" value="P:D-galacturonate catabolic process"/>
    <property type="evidence" value="ECO:0007669"/>
    <property type="project" value="TreeGrafter"/>
</dbReference>
<dbReference type="InterPro" id="IPR013118">
    <property type="entry name" value="Mannitol_DH_C"/>
</dbReference>
<protein>
    <submittedName>
        <fullName evidence="6">Altronate oxidoreductase</fullName>
        <ecNumber evidence="6">1.1.1.58</ecNumber>
    </submittedName>
</protein>
<keyword evidence="7" id="KW-1185">Reference proteome</keyword>
<dbReference type="Pfam" id="PF08125">
    <property type="entry name" value="Mannitol_dh_C"/>
    <property type="match status" value="1"/>
</dbReference>
<dbReference type="NCBIfam" id="NF002969">
    <property type="entry name" value="PRK03643.1"/>
    <property type="match status" value="1"/>
</dbReference>
<dbReference type="Proteomes" id="UP000064844">
    <property type="component" value="Chromosome"/>
</dbReference>
<dbReference type="InterPro" id="IPR008927">
    <property type="entry name" value="6-PGluconate_DH-like_C_sf"/>
</dbReference>
<reference evidence="7" key="2">
    <citation type="submission" date="2015-04" db="EMBL/GenBank/DDBJ databases">
        <title>A butyrogenic pathway from the amino acid lysine in a human gut commensal.</title>
        <authorList>
            <person name="de Vos W.M."/>
            <person name="Bui N.T.P."/>
            <person name="Plugge C.M."/>
            <person name="Ritari J."/>
        </authorList>
    </citation>
    <scope>NUCLEOTIDE SEQUENCE [LARGE SCALE GENOMIC DNA]</scope>
    <source>
        <strain evidence="7">AF211</strain>
    </source>
</reference>
<dbReference type="PATRIC" id="fig|1297617.4.peg.303"/>
<accession>A0A0S2W015</accession>
<dbReference type="SUPFAM" id="SSF51735">
    <property type="entry name" value="NAD(P)-binding Rossmann-fold domains"/>
    <property type="match status" value="1"/>
</dbReference>
<evidence type="ECO:0000256" key="1">
    <source>
        <dbReference type="ARBA" id="ARBA00023002"/>
    </source>
</evidence>
<dbReference type="PANTHER" id="PTHR30524">
    <property type="entry name" value="MANNITOL-1-PHOSPHATE 5-DEHYDROGENASE"/>
    <property type="match status" value="1"/>
</dbReference>
<dbReference type="RefSeq" id="WP_058116875.1">
    <property type="nucleotide sequence ID" value="NZ_CP011307.1"/>
</dbReference>
<dbReference type="Gene3D" id="1.10.1040.10">
    <property type="entry name" value="N-(1-d-carboxylethyl)-l-norvaline Dehydrogenase, domain 2"/>
    <property type="match status" value="1"/>
</dbReference>
<evidence type="ECO:0000259" key="5">
    <source>
        <dbReference type="Pfam" id="PF08125"/>
    </source>
</evidence>
<evidence type="ECO:0000256" key="3">
    <source>
        <dbReference type="ARBA" id="ARBA00048615"/>
    </source>
</evidence>
<dbReference type="eggNOG" id="COG0246">
    <property type="taxonomic scope" value="Bacteria"/>
</dbReference>
<proteinExistence type="predicted"/>
<name>A0A0S2W015_9FIRM</name>
<keyword evidence="2" id="KW-0520">NAD</keyword>
<dbReference type="InterPro" id="IPR036291">
    <property type="entry name" value="NAD(P)-bd_dom_sf"/>
</dbReference>
<dbReference type="Gene3D" id="3.40.50.720">
    <property type="entry name" value="NAD(P)-binding Rossmann-like Domain"/>
    <property type="match status" value="1"/>
</dbReference>
<dbReference type="GO" id="GO:0005829">
    <property type="term" value="C:cytosol"/>
    <property type="evidence" value="ECO:0007669"/>
    <property type="project" value="TreeGrafter"/>
</dbReference>
<feature type="domain" description="Mannitol dehydrogenase N-terminal" evidence="4">
    <location>
        <begin position="23"/>
        <end position="259"/>
    </location>
</feature>
<dbReference type="GO" id="GO:0009026">
    <property type="term" value="F:tagaturonate reductase activity"/>
    <property type="evidence" value="ECO:0007669"/>
    <property type="project" value="UniProtKB-EC"/>
</dbReference>
<dbReference type="SUPFAM" id="SSF48179">
    <property type="entry name" value="6-phosphogluconate dehydrogenase C-terminal domain-like"/>
    <property type="match status" value="1"/>
</dbReference>
<evidence type="ECO:0000256" key="2">
    <source>
        <dbReference type="ARBA" id="ARBA00023027"/>
    </source>
</evidence>
<dbReference type="EMBL" id="CP011307">
    <property type="protein sequence ID" value="ALP92693.1"/>
    <property type="molecule type" value="Genomic_DNA"/>
</dbReference>
<dbReference type="AlphaFoldDB" id="A0A0S2W015"/>
<evidence type="ECO:0000259" key="4">
    <source>
        <dbReference type="Pfam" id="PF01232"/>
    </source>
</evidence>
<dbReference type="KEGG" id="ibu:IB211_00297"/>